<evidence type="ECO:0000313" key="1">
    <source>
        <dbReference type="EMBL" id="KAI5683051.1"/>
    </source>
</evidence>
<reference evidence="2" key="1">
    <citation type="journal article" date="2023" name="Nat. Plants">
        <title>Single-cell RNA sequencing provides a high-resolution roadmap for understanding the multicellular compartmentation of specialized metabolism.</title>
        <authorList>
            <person name="Sun S."/>
            <person name="Shen X."/>
            <person name="Li Y."/>
            <person name="Li Y."/>
            <person name="Wang S."/>
            <person name="Li R."/>
            <person name="Zhang H."/>
            <person name="Shen G."/>
            <person name="Guo B."/>
            <person name="Wei J."/>
            <person name="Xu J."/>
            <person name="St-Pierre B."/>
            <person name="Chen S."/>
            <person name="Sun C."/>
        </authorList>
    </citation>
    <scope>NUCLEOTIDE SEQUENCE [LARGE SCALE GENOMIC DNA]</scope>
</reference>
<protein>
    <submittedName>
        <fullName evidence="1">Uncharacterized protein</fullName>
    </submittedName>
</protein>
<organism evidence="1 2">
    <name type="scientific">Catharanthus roseus</name>
    <name type="common">Madagascar periwinkle</name>
    <name type="synonym">Vinca rosea</name>
    <dbReference type="NCBI Taxonomy" id="4058"/>
    <lineage>
        <taxon>Eukaryota</taxon>
        <taxon>Viridiplantae</taxon>
        <taxon>Streptophyta</taxon>
        <taxon>Embryophyta</taxon>
        <taxon>Tracheophyta</taxon>
        <taxon>Spermatophyta</taxon>
        <taxon>Magnoliopsida</taxon>
        <taxon>eudicotyledons</taxon>
        <taxon>Gunneridae</taxon>
        <taxon>Pentapetalae</taxon>
        <taxon>asterids</taxon>
        <taxon>lamiids</taxon>
        <taxon>Gentianales</taxon>
        <taxon>Apocynaceae</taxon>
        <taxon>Rauvolfioideae</taxon>
        <taxon>Vinceae</taxon>
        <taxon>Catharanthinae</taxon>
        <taxon>Catharanthus</taxon>
    </lineage>
</organism>
<gene>
    <name evidence="1" type="ORF">M9H77_04279</name>
</gene>
<sequence length="103" mass="11438">MNSDYSTPIVYCDLKPSNILLDQDMVAHVRDFGTSKLLGHEHIRLLGTRSMIAWDTSEKIFLLHSRTTSYAKAALAQRVPGLGGFQTRDDDNKGVFISVAVDV</sequence>
<comment type="caution">
    <text evidence="1">The sequence shown here is derived from an EMBL/GenBank/DDBJ whole genome shotgun (WGS) entry which is preliminary data.</text>
</comment>
<name>A0ACC0CE45_CATRO</name>
<keyword evidence="2" id="KW-1185">Reference proteome</keyword>
<accession>A0ACC0CE45</accession>
<dbReference type="EMBL" id="CM044701">
    <property type="protein sequence ID" value="KAI5683051.1"/>
    <property type="molecule type" value="Genomic_DNA"/>
</dbReference>
<dbReference type="Proteomes" id="UP001060085">
    <property type="component" value="Linkage Group LG01"/>
</dbReference>
<evidence type="ECO:0000313" key="2">
    <source>
        <dbReference type="Proteomes" id="UP001060085"/>
    </source>
</evidence>
<proteinExistence type="predicted"/>